<evidence type="ECO:0000313" key="9">
    <source>
        <dbReference type="Proteomes" id="UP001549097"/>
    </source>
</evidence>
<dbReference type="Gene3D" id="1.10.3720.10">
    <property type="entry name" value="MetI-like"/>
    <property type="match status" value="1"/>
</dbReference>
<reference evidence="8 9" key="1">
    <citation type="submission" date="2024-06" db="EMBL/GenBank/DDBJ databases">
        <title>Genomic Encyclopedia of Type Strains, Phase IV (KMG-IV): sequencing the most valuable type-strain genomes for metagenomic binning, comparative biology and taxonomic classification.</title>
        <authorList>
            <person name="Goeker M."/>
        </authorList>
    </citation>
    <scope>NUCLEOTIDE SEQUENCE [LARGE SCALE GENOMIC DNA]</scope>
    <source>
        <strain evidence="8 9">DSM 100124</strain>
    </source>
</reference>
<gene>
    <name evidence="8" type="ORF">ABID52_003839</name>
</gene>
<dbReference type="CDD" id="cd06261">
    <property type="entry name" value="TM_PBP2"/>
    <property type="match status" value="1"/>
</dbReference>
<dbReference type="PANTHER" id="PTHR43839:SF3">
    <property type="entry name" value="OLIGOPEPTIDE ABC TRANSPORTER, PERMEASE PROTEIN"/>
    <property type="match status" value="1"/>
</dbReference>
<feature type="transmembrane region" description="Helical" evidence="6">
    <location>
        <begin position="121"/>
        <end position="139"/>
    </location>
</feature>
<keyword evidence="2 6" id="KW-0813">Transport</keyword>
<protein>
    <submittedName>
        <fullName evidence="8">Peptide/nickel transport system permease protein</fullName>
    </submittedName>
</protein>
<evidence type="ECO:0000256" key="5">
    <source>
        <dbReference type="ARBA" id="ARBA00023136"/>
    </source>
</evidence>
<comment type="subcellular location">
    <subcellularLocation>
        <location evidence="6">Cell membrane</location>
        <topology evidence="6">Multi-pass membrane protein</topology>
    </subcellularLocation>
    <subcellularLocation>
        <location evidence="1">Membrane</location>
        <topology evidence="1">Multi-pass membrane protein</topology>
    </subcellularLocation>
</comment>
<feature type="transmembrane region" description="Helical" evidence="6">
    <location>
        <begin position="268"/>
        <end position="291"/>
    </location>
</feature>
<proteinExistence type="inferred from homology"/>
<dbReference type="PROSITE" id="PS50928">
    <property type="entry name" value="ABC_TM1"/>
    <property type="match status" value="1"/>
</dbReference>
<feature type="transmembrane region" description="Helical" evidence="6">
    <location>
        <begin position="9"/>
        <end position="30"/>
    </location>
</feature>
<feature type="transmembrane region" description="Helical" evidence="6">
    <location>
        <begin position="82"/>
        <end position="109"/>
    </location>
</feature>
<evidence type="ECO:0000313" key="8">
    <source>
        <dbReference type="EMBL" id="MET3730220.1"/>
    </source>
</evidence>
<evidence type="ECO:0000256" key="6">
    <source>
        <dbReference type="RuleBase" id="RU363032"/>
    </source>
</evidence>
<dbReference type="Proteomes" id="UP001549097">
    <property type="component" value="Unassembled WGS sequence"/>
</dbReference>
<dbReference type="InterPro" id="IPR000515">
    <property type="entry name" value="MetI-like"/>
</dbReference>
<comment type="caution">
    <text evidence="8">The sequence shown here is derived from an EMBL/GenBank/DDBJ whole genome shotgun (WGS) entry which is preliminary data.</text>
</comment>
<organism evidence="8 9">
    <name type="scientific">Fictibacillus halophilus</name>
    <dbReference type="NCBI Taxonomy" id="1610490"/>
    <lineage>
        <taxon>Bacteria</taxon>
        <taxon>Bacillati</taxon>
        <taxon>Bacillota</taxon>
        <taxon>Bacilli</taxon>
        <taxon>Bacillales</taxon>
        <taxon>Fictibacillaceae</taxon>
        <taxon>Fictibacillus</taxon>
    </lineage>
</organism>
<evidence type="ECO:0000256" key="1">
    <source>
        <dbReference type="ARBA" id="ARBA00004141"/>
    </source>
</evidence>
<evidence type="ECO:0000256" key="4">
    <source>
        <dbReference type="ARBA" id="ARBA00022989"/>
    </source>
</evidence>
<dbReference type="EMBL" id="JBEPMP010000003">
    <property type="protein sequence ID" value="MET3730220.1"/>
    <property type="molecule type" value="Genomic_DNA"/>
</dbReference>
<keyword evidence="5 6" id="KW-0472">Membrane</keyword>
<evidence type="ECO:0000256" key="2">
    <source>
        <dbReference type="ARBA" id="ARBA00022448"/>
    </source>
</evidence>
<dbReference type="RefSeq" id="WP_198769301.1">
    <property type="nucleotide sequence ID" value="NZ_JAEACF010000003.1"/>
</dbReference>
<accession>A0ABV2LNR6</accession>
<dbReference type="SUPFAM" id="SSF161098">
    <property type="entry name" value="MetI-like"/>
    <property type="match status" value="1"/>
</dbReference>
<name>A0ABV2LNR6_9BACL</name>
<keyword evidence="3 6" id="KW-0812">Transmembrane</keyword>
<feature type="transmembrane region" description="Helical" evidence="6">
    <location>
        <begin position="208"/>
        <end position="233"/>
    </location>
</feature>
<evidence type="ECO:0000259" key="7">
    <source>
        <dbReference type="PROSITE" id="PS50928"/>
    </source>
</evidence>
<evidence type="ECO:0000256" key="3">
    <source>
        <dbReference type="ARBA" id="ARBA00022692"/>
    </source>
</evidence>
<feature type="domain" description="ABC transmembrane type-1" evidence="7">
    <location>
        <begin position="80"/>
        <end position="291"/>
    </location>
</feature>
<keyword evidence="4 6" id="KW-1133">Transmembrane helix</keyword>
<dbReference type="Pfam" id="PF00528">
    <property type="entry name" value="BPD_transp_1"/>
    <property type="match status" value="1"/>
</dbReference>
<comment type="similarity">
    <text evidence="6">Belongs to the binding-protein-dependent transport system permease family.</text>
</comment>
<keyword evidence="9" id="KW-1185">Reference proteome</keyword>
<sequence>MIKNIWKDLLFIVGFLFVFGLLVASFYHLIVLDNEIYEEQYIYDEEGMPKEKAPFEPSSHYWFGSDRMGADLFSQIISGAKYTLGIALVVSLLRVGLSFLGSFLLWRAGRVMPFIKGLSQSFYYIPSALLIFFVVGPIIQLENYTFWEKAFFEMLLIIAIAVPNTSILIKEEINLIEKEEFITSAKLMGGSRLRILSKHILPHLWPKLLLIYVQQVIAVLLLLAHLGILGVFFGGTTMREFVLEYEIPTSDSNEWSGLIGGYYYQLRLAPWLVFFPVFSFAAVILAFNFIAEGIKRSANKLPIPKTVKSKDERKPNISLVENKSFVFLSQKKTG</sequence>
<dbReference type="PANTHER" id="PTHR43839">
    <property type="entry name" value="OPPC IN A BINDING PROTEIN-DEPENDENT TRANSPORT SYSTEM"/>
    <property type="match status" value="1"/>
</dbReference>
<feature type="transmembrane region" description="Helical" evidence="6">
    <location>
        <begin position="151"/>
        <end position="169"/>
    </location>
</feature>
<dbReference type="InterPro" id="IPR035906">
    <property type="entry name" value="MetI-like_sf"/>
</dbReference>